<gene>
    <name evidence="2" type="ORF">HF854_01375</name>
</gene>
<evidence type="ECO:0000313" key="3">
    <source>
        <dbReference type="Proteomes" id="UP000522333"/>
    </source>
</evidence>
<dbReference type="RefSeq" id="WP_168934673.1">
    <property type="nucleotide sequence ID" value="NZ_CAMDEI010000093.1"/>
</dbReference>
<evidence type="ECO:0000313" key="2">
    <source>
        <dbReference type="EMBL" id="NME51199.1"/>
    </source>
</evidence>
<dbReference type="Proteomes" id="UP000522333">
    <property type="component" value="Unassembled WGS sequence"/>
</dbReference>
<evidence type="ECO:0000256" key="1">
    <source>
        <dbReference type="SAM" id="Coils"/>
    </source>
</evidence>
<protein>
    <submittedName>
        <fullName evidence="2">Uncharacterized protein</fullName>
    </submittedName>
</protein>
<keyword evidence="1" id="KW-0175">Coiled coil</keyword>
<name>A0A848CEA1_9BACT</name>
<sequence length="131" mass="15047">MEMSPQLARLVAWLEDMHARVMQAEQAALAVMGDMPAYTARMQEKARLLASLEEEGEAYLEELPEQLQDQAGHRLHRFSASARNALRIGSIFYMSALLYPEDHKPGQPDDLQVFIRRLRDEGEHYTLHPQD</sequence>
<dbReference type="AlphaFoldDB" id="A0A848CEA1"/>
<accession>A0A848CEA1</accession>
<feature type="coiled-coil region" evidence="1">
    <location>
        <begin position="35"/>
        <end position="62"/>
    </location>
</feature>
<dbReference type="EMBL" id="JABAFY010000003">
    <property type="protein sequence ID" value="NME51199.1"/>
    <property type="molecule type" value="Genomic_DNA"/>
</dbReference>
<comment type="caution">
    <text evidence="2">The sequence shown here is derived from an EMBL/GenBank/DDBJ whole genome shotgun (WGS) entry which is preliminary data.</text>
</comment>
<proteinExistence type="predicted"/>
<reference evidence="2 3" key="1">
    <citation type="submission" date="2020-04" db="EMBL/GenBank/DDBJ databases">
        <authorList>
            <person name="Hitch T.C.A."/>
            <person name="Wylensek D."/>
            <person name="Clavel T."/>
        </authorList>
    </citation>
    <scope>NUCLEOTIDE SEQUENCE [LARGE SCALE GENOMIC DNA]</scope>
    <source>
        <strain evidence="2 3">PG-251-APC-1</strain>
    </source>
</reference>
<organism evidence="2 3">
    <name type="scientific">Desulfovibrio piger</name>
    <dbReference type="NCBI Taxonomy" id="901"/>
    <lineage>
        <taxon>Bacteria</taxon>
        <taxon>Pseudomonadati</taxon>
        <taxon>Thermodesulfobacteriota</taxon>
        <taxon>Desulfovibrionia</taxon>
        <taxon>Desulfovibrionales</taxon>
        <taxon>Desulfovibrionaceae</taxon>
        <taxon>Desulfovibrio</taxon>
    </lineage>
</organism>